<gene>
    <name evidence="3" type="primary">CUNH20orf141</name>
</gene>
<accession>A0A6P5LXZ6</accession>
<keyword evidence="1" id="KW-0472">Membrane</keyword>
<keyword evidence="2" id="KW-1185">Reference proteome</keyword>
<organism evidence="2 3">
    <name type="scientific">Phascolarctos cinereus</name>
    <name type="common">Koala</name>
    <dbReference type="NCBI Taxonomy" id="38626"/>
    <lineage>
        <taxon>Eukaryota</taxon>
        <taxon>Metazoa</taxon>
        <taxon>Chordata</taxon>
        <taxon>Craniata</taxon>
        <taxon>Vertebrata</taxon>
        <taxon>Euteleostomi</taxon>
        <taxon>Mammalia</taxon>
        <taxon>Metatheria</taxon>
        <taxon>Diprotodontia</taxon>
        <taxon>Phascolarctidae</taxon>
        <taxon>Phascolarctos</taxon>
    </lineage>
</organism>
<keyword evidence="1" id="KW-1133">Transmembrane helix</keyword>
<feature type="transmembrane region" description="Helical" evidence="1">
    <location>
        <begin position="29"/>
        <end position="49"/>
    </location>
</feature>
<evidence type="ECO:0000313" key="2">
    <source>
        <dbReference type="Proteomes" id="UP000515140"/>
    </source>
</evidence>
<name>A0A6P5LXZ6_PHACI</name>
<dbReference type="FunCoup" id="A0A6P5LXZ6">
    <property type="interactions" value="3"/>
</dbReference>
<dbReference type="KEGG" id="pcw:110220968"/>
<dbReference type="GeneID" id="110220968"/>
<dbReference type="InParanoid" id="A0A6P5LXZ6"/>
<dbReference type="AlphaFoldDB" id="A0A6P5LXZ6"/>
<evidence type="ECO:0000313" key="3">
    <source>
        <dbReference type="RefSeq" id="XP_020860941.1"/>
    </source>
</evidence>
<proteinExistence type="predicted"/>
<sequence>MGPVGGRVLEAGEGPGLLEDHGMSLRSSLTLLDGALGLGILGLGARLVLALAGPGMMLLLLFLMLSFLTFDLVHGPLELPLPQRPTFRPLGAGGEGPHLQEPLLPPTLSQVLDGFLLFTGLGLIFGALMPFSIFSLIISLQALAGSKASVL</sequence>
<dbReference type="PANTHER" id="PTHR39222">
    <property type="entry name" value="MCG9903"/>
    <property type="match status" value="1"/>
</dbReference>
<dbReference type="CTD" id="123522316"/>
<reference evidence="3" key="1">
    <citation type="submission" date="2025-08" db="UniProtKB">
        <authorList>
            <consortium name="RefSeq"/>
        </authorList>
    </citation>
    <scope>IDENTIFICATION</scope>
    <source>
        <tissue evidence="3">Spleen</tissue>
    </source>
</reference>
<evidence type="ECO:0000256" key="1">
    <source>
        <dbReference type="SAM" id="Phobius"/>
    </source>
</evidence>
<dbReference type="RefSeq" id="XP_020860941.1">
    <property type="nucleotide sequence ID" value="XM_021005282.1"/>
</dbReference>
<dbReference type="Pfam" id="PF17717">
    <property type="entry name" value="DUF5562"/>
    <property type="match status" value="1"/>
</dbReference>
<feature type="transmembrane region" description="Helical" evidence="1">
    <location>
        <begin position="115"/>
        <end position="138"/>
    </location>
</feature>
<dbReference type="PANTHER" id="PTHR39222:SF1">
    <property type="entry name" value="RIKEN CDNA 1700020A23 GENE"/>
    <property type="match status" value="1"/>
</dbReference>
<keyword evidence="1" id="KW-0812">Transmembrane</keyword>
<feature type="transmembrane region" description="Helical" evidence="1">
    <location>
        <begin position="56"/>
        <end position="77"/>
    </location>
</feature>
<dbReference type="InterPro" id="IPR040425">
    <property type="entry name" value="C20orf141-like"/>
</dbReference>
<dbReference type="Proteomes" id="UP000515140">
    <property type="component" value="Unplaced"/>
</dbReference>
<protein>
    <submittedName>
        <fullName evidence="3">Uncharacterized protein C20orf141 homolog</fullName>
    </submittedName>
</protein>